<organism evidence="14 15">
    <name type="scientific">Actinomadura verrucosospora</name>
    <dbReference type="NCBI Taxonomy" id="46165"/>
    <lineage>
        <taxon>Bacteria</taxon>
        <taxon>Bacillati</taxon>
        <taxon>Actinomycetota</taxon>
        <taxon>Actinomycetes</taxon>
        <taxon>Streptosporangiales</taxon>
        <taxon>Thermomonosporaceae</taxon>
        <taxon>Actinomadura</taxon>
    </lineage>
</organism>
<evidence type="ECO:0000256" key="11">
    <source>
        <dbReference type="SAM" id="Phobius"/>
    </source>
</evidence>
<feature type="domain" description="ABC transporter" evidence="12">
    <location>
        <begin position="395"/>
        <end position="629"/>
    </location>
</feature>
<keyword evidence="15" id="KW-1185">Reference proteome</keyword>
<protein>
    <recommendedName>
        <fullName evidence="10">Fatty acid ABC transporter ATP-binding/permease protein</fullName>
    </recommendedName>
</protein>
<dbReference type="SUPFAM" id="SSF90123">
    <property type="entry name" value="ABC transporter transmembrane region"/>
    <property type="match status" value="1"/>
</dbReference>
<evidence type="ECO:0000256" key="1">
    <source>
        <dbReference type="ARBA" id="ARBA00004651"/>
    </source>
</evidence>
<dbReference type="AlphaFoldDB" id="A0A7D4AHA1"/>
<dbReference type="Gene3D" id="3.40.50.300">
    <property type="entry name" value="P-loop containing nucleotide triphosphate hydrolases"/>
    <property type="match status" value="1"/>
</dbReference>
<evidence type="ECO:0000259" key="13">
    <source>
        <dbReference type="PROSITE" id="PS50929"/>
    </source>
</evidence>
<evidence type="ECO:0000256" key="7">
    <source>
        <dbReference type="ARBA" id="ARBA00023136"/>
    </source>
</evidence>
<accession>A0A7D4AHA1</accession>
<dbReference type="SUPFAM" id="SSF52540">
    <property type="entry name" value="P-loop containing nucleoside triphosphate hydrolases"/>
    <property type="match status" value="1"/>
</dbReference>
<dbReference type="FunFam" id="3.40.50.300:FF:000287">
    <property type="entry name" value="Multidrug ABC transporter ATP-binding protein"/>
    <property type="match status" value="1"/>
</dbReference>
<evidence type="ECO:0000259" key="12">
    <source>
        <dbReference type="PROSITE" id="PS50893"/>
    </source>
</evidence>
<evidence type="ECO:0000256" key="3">
    <source>
        <dbReference type="ARBA" id="ARBA00022692"/>
    </source>
</evidence>
<dbReference type="InterPro" id="IPR027417">
    <property type="entry name" value="P-loop_NTPase"/>
</dbReference>
<evidence type="ECO:0000256" key="5">
    <source>
        <dbReference type="ARBA" id="ARBA00022840"/>
    </source>
</evidence>
<dbReference type="PANTHER" id="PTHR24221">
    <property type="entry name" value="ATP-BINDING CASSETTE SUB-FAMILY B"/>
    <property type="match status" value="1"/>
</dbReference>
<feature type="transmembrane region" description="Helical" evidence="11">
    <location>
        <begin position="32"/>
        <end position="53"/>
    </location>
</feature>
<gene>
    <name evidence="14" type="ORF">ACTIVE_0804</name>
</gene>
<comment type="function">
    <text evidence="8">ABC transporter involved in fatty acid import. Transmembrane domains (TMD) form a pore in the membrane and the ATP-binding domain (NBD) is responsible for energy generation.</text>
</comment>
<dbReference type="Proteomes" id="UP000501240">
    <property type="component" value="Chromosome"/>
</dbReference>
<dbReference type="InterPro" id="IPR011527">
    <property type="entry name" value="ABC1_TM_dom"/>
</dbReference>
<dbReference type="GO" id="GO:0005524">
    <property type="term" value="F:ATP binding"/>
    <property type="evidence" value="ECO:0007669"/>
    <property type="project" value="UniProtKB-KW"/>
</dbReference>
<feature type="transmembrane region" description="Helical" evidence="11">
    <location>
        <begin position="113"/>
        <end position="138"/>
    </location>
</feature>
<dbReference type="GO" id="GO:0005886">
    <property type="term" value="C:plasma membrane"/>
    <property type="evidence" value="ECO:0007669"/>
    <property type="project" value="UniProtKB-SubCell"/>
</dbReference>
<evidence type="ECO:0000313" key="15">
    <source>
        <dbReference type="Proteomes" id="UP000501240"/>
    </source>
</evidence>
<dbReference type="GO" id="GO:0016887">
    <property type="term" value="F:ATP hydrolysis activity"/>
    <property type="evidence" value="ECO:0007669"/>
    <property type="project" value="InterPro"/>
</dbReference>
<dbReference type="InterPro" id="IPR017871">
    <property type="entry name" value="ABC_transporter-like_CS"/>
</dbReference>
<evidence type="ECO:0000256" key="10">
    <source>
        <dbReference type="ARBA" id="ARBA00071747"/>
    </source>
</evidence>
<keyword evidence="3 11" id="KW-0812">Transmembrane</keyword>
<dbReference type="PROSITE" id="PS50929">
    <property type="entry name" value="ABC_TM1F"/>
    <property type="match status" value="1"/>
</dbReference>
<dbReference type="CDD" id="cd18547">
    <property type="entry name" value="ABC_6TM_Tm288_like"/>
    <property type="match status" value="1"/>
</dbReference>
<proteinExistence type="inferred from homology"/>
<evidence type="ECO:0000256" key="2">
    <source>
        <dbReference type="ARBA" id="ARBA00022448"/>
    </source>
</evidence>
<dbReference type="Pfam" id="PF00005">
    <property type="entry name" value="ABC_tran"/>
    <property type="match status" value="1"/>
</dbReference>
<dbReference type="InterPro" id="IPR036640">
    <property type="entry name" value="ABC1_TM_sf"/>
</dbReference>
<evidence type="ECO:0000256" key="4">
    <source>
        <dbReference type="ARBA" id="ARBA00022741"/>
    </source>
</evidence>
<keyword evidence="7 11" id="KW-0472">Membrane</keyword>
<dbReference type="PROSITE" id="PS50893">
    <property type="entry name" value="ABC_TRANSPORTER_2"/>
    <property type="match status" value="1"/>
</dbReference>
<keyword evidence="6 11" id="KW-1133">Transmembrane helix</keyword>
<feature type="transmembrane region" description="Helical" evidence="11">
    <location>
        <begin position="310"/>
        <end position="330"/>
    </location>
</feature>
<dbReference type="PANTHER" id="PTHR24221:SF499">
    <property type="entry name" value="FATTY ACID ABC TRANSPORTER ATP-BINDING_PERMEASE PROTEIN"/>
    <property type="match status" value="1"/>
</dbReference>
<dbReference type="Gene3D" id="1.20.1560.10">
    <property type="entry name" value="ABC transporter type 1, transmembrane domain"/>
    <property type="match status" value="1"/>
</dbReference>
<dbReference type="Pfam" id="PF00664">
    <property type="entry name" value="ABC_membrane"/>
    <property type="match status" value="1"/>
</dbReference>
<name>A0A7D4AHA1_ACTVE</name>
<dbReference type="GO" id="GO:0140359">
    <property type="term" value="F:ABC-type transporter activity"/>
    <property type="evidence" value="ECO:0007669"/>
    <property type="project" value="InterPro"/>
</dbReference>
<dbReference type="EMBL" id="CP053892">
    <property type="protein sequence ID" value="QKG19168.1"/>
    <property type="molecule type" value="Genomic_DNA"/>
</dbReference>
<feature type="transmembrane region" description="Helical" evidence="11">
    <location>
        <begin position="189"/>
        <end position="209"/>
    </location>
</feature>
<evidence type="ECO:0000256" key="9">
    <source>
        <dbReference type="ARBA" id="ARBA00061644"/>
    </source>
</evidence>
<dbReference type="InterPro" id="IPR003439">
    <property type="entry name" value="ABC_transporter-like_ATP-bd"/>
</dbReference>
<sequence length="639" mass="68513">MSDRTGGGKGSGKDGGTGRGLAALLRPERLRLSVVAVFGVLAVATLLTGPQILGRATDILFDGLIGKSLPAGTTKAQAVASLRGHGHGHLADMFAGMDIVPGAGVDFTRLGRVLGLAALVYVLGAAFYWVQGYLLAGVSQRIVHRLRRDVEEKLARLPLSYFDSRPHGDLLSRVTNDVDNIGTTLNEGLSPLLISVPMLAGVLGMMFWISPLPAAVSLAGIPLMMGLTVAAVRRSKPWFTAQWERTGRLNGLVEETHSGHALVLAFGRRRPAIEEFREQNERLYEAGFRAQFLSGVILPAIQFVGNLNFVVVAVLGGYQVATGVISLGAMQAFIQYSQRFTTPVAQIAGQLNAVQSGLASVQRVLELLAAPEEEALPVPDDGPERDEKVGAAGRIELRSVCFRYHPDTPLIEDFSLEAAPGQTIAIVGPTGAGKTTVVNLLMRFYEIDAGQILLDGVDYRDLGRDQVRRCFGMVLQDTWLFAGTIRDNIAYGREDATDEEVVAAAKAAYVDDFVRTLPDGYSTVIGGDASGISSGQRQLLTIARAFLADRGILILDEATSHVDTRTEVLIQDAMARLRAGRTSFVIAHRLSTISNADVIVVMDGGRIVEQGGHEDLLLRRGLYHELCAGQFPAGDSLTP</sequence>
<keyword evidence="4" id="KW-0547">Nucleotide-binding</keyword>
<reference evidence="14 15" key="1">
    <citation type="submission" date="2020-05" db="EMBL/GenBank/DDBJ databases">
        <title>Actinomadura verrucosospora NRRL-B18236 (PFL_A860) Genome sequencing and assembly.</title>
        <authorList>
            <person name="Samborskyy M."/>
        </authorList>
    </citation>
    <scope>NUCLEOTIDE SEQUENCE [LARGE SCALE GENOMIC DNA]</scope>
    <source>
        <strain evidence="14 15">NRRL:B18236</strain>
    </source>
</reference>
<keyword evidence="2" id="KW-0813">Transport</keyword>
<keyword evidence="5 14" id="KW-0067">ATP-binding</keyword>
<dbReference type="PROSITE" id="PS00211">
    <property type="entry name" value="ABC_TRANSPORTER_1"/>
    <property type="match status" value="1"/>
</dbReference>
<evidence type="ECO:0000256" key="8">
    <source>
        <dbReference type="ARBA" id="ARBA00055053"/>
    </source>
</evidence>
<comment type="subcellular location">
    <subcellularLocation>
        <location evidence="1">Cell membrane</location>
        <topology evidence="1">Multi-pass membrane protein</topology>
    </subcellularLocation>
</comment>
<dbReference type="InterPro" id="IPR003593">
    <property type="entry name" value="AAA+_ATPase"/>
</dbReference>
<comment type="similarity">
    <text evidence="9">Belongs to the ABC transporter superfamily. Lipid exporter (TC 3.A.1.106) family.</text>
</comment>
<dbReference type="SMART" id="SM00382">
    <property type="entry name" value="AAA"/>
    <property type="match status" value="1"/>
</dbReference>
<feature type="domain" description="ABC transmembrane type-1" evidence="13">
    <location>
        <begin position="34"/>
        <end position="356"/>
    </location>
</feature>
<evidence type="ECO:0000256" key="6">
    <source>
        <dbReference type="ARBA" id="ARBA00022989"/>
    </source>
</evidence>
<evidence type="ECO:0000313" key="14">
    <source>
        <dbReference type="EMBL" id="QKG19168.1"/>
    </source>
</evidence>
<feature type="transmembrane region" description="Helical" evidence="11">
    <location>
        <begin position="215"/>
        <end position="232"/>
    </location>
</feature>
<dbReference type="RefSeq" id="WP_173092923.1">
    <property type="nucleotide sequence ID" value="NZ_CP053892.1"/>
</dbReference>
<dbReference type="InterPro" id="IPR039421">
    <property type="entry name" value="Type_1_exporter"/>
</dbReference>
<dbReference type="CDD" id="cd03254">
    <property type="entry name" value="ABCC_Glucan_exporter_like"/>
    <property type="match status" value="1"/>
</dbReference>